<evidence type="ECO:0000313" key="3">
    <source>
        <dbReference type="Proteomes" id="UP000238296"/>
    </source>
</evidence>
<evidence type="ECO:0000256" key="1">
    <source>
        <dbReference type="SAM" id="MobiDB-lite"/>
    </source>
</evidence>
<gene>
    <name evidence="2" type="ORF">C1Y40_02240</name>
</gene>
<protein>
    <submittedName>
        <fullName evidence="2">Uncharacterized protein</fullName>
    </submittedName>
</protein>
<organism evidence="2 3">
    <name type="scientific">Mycobacterium talmoniae</name>
    <dbReference type="NCBI Taxonomy" id="1858794"/>
    <lineage>
        <taxon>Bacteria</taxon>
        <taxon>Bacillati</taxon>
        <taxon>Actinomycetota</taxon>
        <taxon>Actinomycetes</taxon>
        <taxon>Mycobacteriales</taxon>
        <taxon>Mycobacteriaceae</taxon>
        <taxon>Mycobacterium</taxon>
    </lineage>
</organism>
<dbReference type="EMBL" id="PPEA01000319">
    <property type="protein sequence ID" value="PQM47540.1"/>
    <property type="molecule type" value="Genomic_DNA"/>
</dbReference>
<proteinExistence type="predicted"/>
<reference evidence="2 3" key="1">
    <citation type="journal article" date="2017" name="Int. J. Syst. Evol. Microbiol.">
        <title>Mycobacterium talmoniae sp. nov., a slowly growing mycobacterium isolated from human respiratory samples.</title>
        <authorList>
            <person name="Davidson R.M."/>
            <person name="DeGroote M.A."/>
            <person name="Marola J.L."/>
            <person name="Buss S."/>
            <person name="Jones V."/>
            <person name="McNeil M.R."/>
            <person name="Freifeld A.G."/>
            <person name="Elaine Epperson L."/>
            <person name="Hasan N.A."/>
            <person name="Jackson M."/>
            <person name="Iwen P.C."/>
            <person name="Salfinger M."/>
            <person name="Strong M."/>
        </authorList>
    </citation>
    <scope>NUCLEOTIDE SEQUENCE [LARGE SCALE GENOMIC DNA]</scope>
    <source>
        <strain evidence="2 3">ATCC BAA-2683</strain>
    </source>
</reference>
<dbReference type="Proteomes" id="UP000238296">
    <property type="component" value="Unassembled WGS sequence"/>
</dbReference>
<feature type="compositionally biased region" description="Basic and acidic residues" evidence="1">
    <location>
        <begin position="1"/>
        <end position="14"/>
    </location>
</feature>
<evidence type="ECO:0000313" key="2">
    <source>
        <dbReference type="EMBL" id="PQM47540.1"/>
    </source>
</evidence>
<comment type="caution">
    <text evidence="2">The sequence shown here is derived from an EMBL/GenBank/DDBJ whole genome shotgun (WGS) entry which is preliminary data.</text>
</comment>
<sequence>MRLDTERHDVRAIDEEQSASSEGGVSGLSQSAEVSRGQLNERSFEFTFNPVGALLGGGGYNYSVNTNKLKKPLKKAVTDAGWTYLALRKGKP</sequence>
<feature type="compositionally biased region" description="Polar residues" evidence="1">
    <location>
        <begin position="18"/>
        <end position="36"/>
    </location>
</feature>
<accession>A0A2S8BLI8</accession>
<dbReference type="RefSeq" id="WP_083341819.1">
    <property type="nucleotide sequence ID" value="NZ_MLQM01000082.1"/>
</dbReference>
<dbReference type="AlphaFoldDB" id="A0A2S8BLI8"/>
<feature type="region of interest" description="Disordered" evidence="1">
    <location>
        <begin position="1"/>
        <end position="36"/>
    </location>
</feature>
<name>A0A2S8BLI8_9MYCO</name>